<dbReference type="InterPro" id="IPR018164">
    <property type="entry name" value="Ala-tRNA-synth_IIc_N"/>
</dbReference>
<evidence type="ECO:0000256" key="3">
    <source>
        <dbReference type="ARBA" id="ARBA00022555"/>
    </source>
</evidence>
<evidence type="ECO:0000256" key="1">
    <source>
        <dbReference type="ARBA" id="ARBA00008226"/>
    </source>
</evidence>
<feature type="domain" description="Alanyl-transfer RNA synthetases family profile" evidence="10">
    <location>
        <begin position="1"/>
        <end position="589"/>
    </location>
</feature>
<dbReference type="CDD" id="cd00673">
    <property type="entry name" value="AlaRS_core"/>
    <property type="match status" value="1"/>
</dbReference>
<dbReference type="GO" id="GO:0006419">
    <property type="term" value="P:alanyl-tRNA aminoacylation"/>
    <property type="evidence" value="ECO:0007669"/>
    <property type="project" value="InterPro"/>
</dbReference>
<evidence type="ECO:0000256" key="4">
    <source>
        <dbReference type="ARBA" id="ARBA00022598"/>
    </source>
</evidence>
<sequence>MDYPDVRKKFIEFFVAQQHQLVPSAPLIPEHDASVLFTTAGMQQFKPYYTGVPSPYGDRVVSVQKCFRTSDIDEVGDATHLTFFEMLGNFAFNGQVSKQQAILWGWEFLTSPAWLNVAPDRIMASYYNGNRSGTFSDDEAKTVLQSLTDVGLTQIVAQPDTDNFWGPTGSEGPCGPTVEFYIDGVEVWNIVFNQFYCESNGALRPAAGGIGIDTGMGLERLIVALTPEAYTVYDIDALQFIVDKIHDHTPEIDIGSDRSVRIIADHLRASVFLLADHIQPSNKEQGYLLRRLLRRAILHLDKLEALAGFAEIITAITSWYGEFYPGLIREERNILQLAELERDKFLKTITQGRHELDKLIAGAGTIAGTAAFDLYATFGIPIDVIKEEMLKAGKQLDEKQFEADFETAFKQHQDVSRTGVEQKFGGHGLSSGAAVSADDKQIITRYHTATHLLHAALRQFLGIDVKQAGSDLNTERLRFDFTFSRPLTDTEKQQIGEWVNNKIAEQLPVHQETKPLAEALAEGAVAFFREKYPDPVNVYTIYNKDDNEVVSKELCGGPHVGNTGEIGKFKIIKEQSSSAGIRRIRAVIE</sequence>
<dbReference type="InterPro" id="IPR018165">
    <property type="entry name" value="Ala-tRNA-synth_IIc_core"/>
</dbReference>
<dbReference type="Gene3D" id="3.30.980.10">
    <property type="entry name" value="Threonyl-trna Synthetase, Chain A, domain 2"/>
    <property type="match status" value="1"/>
</dbReference>
<dbReference type="InterPro" id="IPR018163">
    <property type="entry name" value="Thr/Ala-tRNA-synth_IIc_edit"/>
</dbReference>
<keyword evidence="8" id="KW-0648">Protein biosynthesis</keyword>
<dbReference type="Gene3D" id="3.30.54.20">
    <property type="match status" value="1"/>
</dbReference>
<dbReference type="GO" id="GO:0004813">
    <property type="term" value="F:alanine-tRNA ligase activity"/>
    <property type="evidence" value="ECO:0007669"/>
    <property type="project" value="UniProtKB-EC"/>
</dbReference>
<evidence type="ECO:0000256" key="5">
    <source>
        <dbReference type="ARBA" id="ARBA00022741"/>
    </source>
</evidence>
<dbReference type="Gene3D" id="3.30.930.10">
    <property type="entry name" value="Bira Bifunctional Protein, Domain 2"/>
    <property type="match status" value="1"/>
</dbReference>
<evidence type="ECO:0000256" key="7">
    <source>
        <dbReference type="ARBA" id="ARBA00022884"/>
    </source>
</evidence>
<keyword evidence="9" id="KW-0030">Aminoacyl-tRNA synthetase</keyword>
<evidence type="ECO:0000256" key="8">
    <source>
        <dbReference type="ARBA" id="ARBA00022917"/>
    </source>
</evidence>
<dbReference type="PROSITE" id="PS50860">
    <property type="entry name" value="AA_TRNA_LIGASE_II_ALA"/>
    <property type="match status" value="1"/>
</dbReference>
<keyword evidence="5" id="KW-0547">Nucleotide-binding</keyword>
<dbReference type="PRINTS" id="PR00980">
    <property type="entry name" value="TRNASYNTHALA"/>
</dbReference>
<dbReference type="PATRIC" id="fig|1620411.3.peg.139"/>
<keyword evidence="3" id="KW-0820">tRNA-binding</keyword>
<comment type="caution">
    <text evidence="11">The sequence shown here is derived from an EMBL/GenBank/DDBJ whole genome shotgun (WGS) entry which is preliminary data.</text>
</comment>
<dbReference type="GO" id="GO:0002161">
    <property type="term" value="F:aminoacyl-tRNA deacylase activity"/>
    <property type="evidence" value="ECO:0007669"/>
    <property type="project" value="TreeGrafter"/>
</dbReference>
<dbReference type="Proteomes" id="UP000033958">
    <property type="component" value="Unassembled WGS sequence"/>
</dbReference>
<reference evidence="11 12" key="1">
    <citation type="journal article" date="2015" name="Nature">
        <title>rRNA introns, odd ribosomes, and small enigmatic genomes across a large radiation of phyla.</title>
        <authorList>
            <person name="Brown C.T."/>
            <person name="Hug L.A."/>
            <person name="Thomas B.C."/>
            <person name="Sharon I."/>
            <person name="Castelle C.J."/>
            <person name="Singh A."/>
            <person name="Wilkins M.J."/>
            <person name="Williams K.H."/>
            <person name="Banfield J.F."/>
        </authorList>
    </citation>
    <scope>NUCLEOTIDE SEQUENCE [LARGE SCALE GENOMIC DNA]</scope>
</reference>
<comment type="similarity">
    <text evidence="1">Belongs to the class-II aminoacyl-tRNA synthetase family.</text>
</comment>
<dbReference type="FunFam" id="3.30.980.10:FF:000004">
    <property type="entry name" value="Alanine--tRNA ligase, cytoplasmic"/>
    <property type="match status" value="1"/>
</dbReference>
<dbReference type="SUPFAM" id="SSF55186">
    <property type="entry name" value="ThrRS/AlaRS common domain"/>
    <property type="match status" value="1"/>
</dbReference>
<dbReference type="SUPFAM" id="SSF55681">
    <property type="entry name" value="Class II aaRS and biotin synthetases"/>
    <property type="match status" value="1"/>
</dbReference>
<evidence type="ECO:0000256" key="9">
    <source>
        <dbReference type="ARBA" id="ARBA00023146"/>
    </source>
</evidence>
<evidence type="ECO:0000313" key="12">
    <source>
        <dbReference type="Proteomes" id="UP000033958"/>
    </source>
</evidence>
<dbReference type="SMART" id="SM00863">
    <property type="entry name" value="tRNA_SAD"/>
    <property type="match status" value="1"/>
</dbReference>
<keyword evidence="7" id="KW-0694">RNA-binding</keyword>
<dbReference type="GO" id="GO:0000049">
    <property type="term" value="F:tRNA binding"/>
    <property type="evidence" value="ECO:0007669"/>
    <property type="project" value="UniProtKB-KW"/>
</dbReference>
<dbReference type="AlphaFoldDB" id="A0A0G1KTE4"/>
<dbReference type="EC" id="6.1.1.7" evidence="2"/>
<dbReference type="InterPro" id="IPR002318">
    <property type="entry name" value="Ala-tRNA-lgiase_IIc"/>
</dbReference>
<dbReference type="GO" id="GO:0005524">
    <property type="term" value="F:ATP binding"/>
    <property type="evidence" value="ECO:0007669"/>
    <property type="project" value="UniProtKB-KW"/>
</dbReference>
<dbReference type="PANTHER" id="PTHR11777">
    <property type="entry name" value="ALANYL-TRNA SYNTHETASE"/>
    <property type="match status" value="1"/>
</dbReference>
<dbReference type="SUPFAM" id="SSF101353">
    <property type="entry name" value="Putative anticodon-binding domain of alanyl-tRNA synthetase (AlaRS)"/>
    <property type="match status" value="1"/>
</dbReference>
<dbReference type="InterPro" id="IPR018162">
    <property type="entry name" value="Ala-tRNA-ligase_IIc_anticod-bd"/>
</dbReference>
<proteinExistence type="inferred from homology"/>
<protein>
    <recommendedName>
        <fullName evidence="2">alanine--tRNA ligase</fullName>
        <ecNumber evidence="2">6.1.1.7</ecNumber>
    </recommendedName>
</protein>
<evidence type="ECO:0000256" key="6">
    <source>
        <dbReference type="ARBA" id="ARBA00022840"/>
    </source>
</evidence>
<evidence type="ECO:0000259" key="10">
    <source>
        <dbReference type="PROSITE" id="PS50860"/>
    </source>
</evidence>
<dbReference type="GO" id="GO:0005737">
    <property type="term" value="C:cytoplasm"/>
    <property type="evidence" value="ECO:0007669"/>
    <property type="project" value="InterPro"/>
</dbReference>
<dbReference type="EMBL" id="LCJZ01000013">
    <property type="protein sequence ID" value="KKT86858.1"/>
    <property type="molecule type" value="Genomic_DNA"/>
</dbReference>
<accession>A0A0G1KTE4</accession>
<dbReference type="InterPro" id="IPR012947">
    <property type="entry name" value="tRNA_SAD"/>
</dbReference>
<evidence type="ECO:0000256" key="2">
    <source>
        <dbReference type="ARBA" id="ARBA00013168"/>
    </source>
</evidence>
<keyword evidence="4 11" id="KW-0436">Ligase</keyword>
<gene>
    <name evidence="11" type="ORF">VE97_C0013G0002</name>
</gene>
<dbReference type="InterPro" id="IPR050058">
    <property type="entry name" value="Ala-tRNA_ligase"/>
</dbReference>
<dbReference type="NCBIfam" id="NF002436">
    <property type="entry name" value="PRK01584.1"/>
    <property type="match status" value="1"/>
</dbReference>
<dbReference type="Pfam" id="PF01411">
    <property type="entry name" value="tRNA-synt_2c"/>
    <property type="match status" value="1"/>
</dbReference>
<dbReference type="InterPro" id="IPR045864">
    <property type="entry name" value="aa-tRNA-synth_II/BPL/LPL"/>
</dbReference>
<organism evidence="11 12">
    <name type="scientific">candidate division Kazan bacterium GW2011_GWB1_45_10</name>
    <dbReference type="NCBI Taxonomy" id="1620411"/>
    <lineage>
        <taxon>Bacteria</taxon>
        <taxon>Bacteria division Kazan-3B-28</taxon>
    </lineage>
</organism>
<name>A0A0G1KTE4_UNCK3</name>
<dbReference type="PANTHER" id="PTHR11777:SF9">
    <property type="entry name" value="ALANINE--TRNA LIGASE, CYTOPLASMIC"/>
    <property type="match status" value="1"/>
</dbReference>
<evidence type="ECO:0000313" key="11">
    <source>
        <dbReference type="EMBL" id="KKT86858.1"/>
    </source>
</evidence>
<dbReference type="Pfam" id="PF07973">
    <property type="entry name" value="tRNA_SAD"/>
    <property type="match status" value="1"/>
</dbReference>
<keyword evidence="6" id="KW-0067">ATP-binding</keyword>